<feature type="region of interest" description="Disordered" evidence="1">
    <location>
        <begin position="88"/>
        <end position="137"/>
    </location>
</feature>
<comment type="caution">
    <text evidence="2">The sequence shown here is derived from an EMBL/GenBank/DDBJ whole genome shotgun (WGS) entry which is preliminary data.</text>
</comment>
<dbReference type="Proteomes" id="UP001408789">
    <property type="component" value="Unassembled WGS sequence"/>
</dbReference>
<evidence type="ECO:0000256" key="1">
    <source>
        <dbReference type="SAM" id="MobiDB-lite"/>
    </source>
</evidence>
<feature type="compositionally biased region" description="Pro residues" evidence="1">
    <location>
        <begin position="46"/>
        <end position="60"/>
    </location>
</feature>
<feature type="region of interest" description="Disordered" evidence="1">
    <location>
        <begin position="1"/>
        <end position="65"/>
    </location>
</feature>
<name>A0AAP0CHS5_9ASTR</name>
<feature type="compositionally biased region" description="Low complexity" evidence="1">
    <location>
        <begin position="88"/>
        <end position="108"/>
    </location>
</feature>
<evidence type="ECO:0008006" key="4">
    <source>
        <dbReference type="Google" id="ProtNLM"/>
    </source>
</evidence>
<dbReference type="AlphaFoldDB" id="A0AAP0CHS5"/>
<accession>A0AAP0CHS5</accession>
<reference evidence="2 3" key="1">
    <citation type="submission" date="2024-04" db="EMBL/GenBank/DDBJ databases">
        <title>The reference genome of an endangered Asteraceae, Deinandra increscens subsp. villosa, native to the Central Coast of California.</title>
        <authorList>
            <person name="Guilliams M."/>
            <person name="Hasenstab-Lehman K."/>
            <person name="Meyer R."/>
            <person name="Mcevoy S."/>
        </authorList>
    </citation>
    <scope>NUCLEOTIDE SEQUENCE [LARGE SCALE GENOMIC DNA]</scope>
    <source>
        <tissue evidence="2">Leaf</tissue>
    </source>
</reference>
<proteinExistence type="predicted"/>
<feature type="region of interest" description="Disordered" evidence="1">
    <location>
        <begin position="286"/>
        <end position="353"/>
    </location>
</feature>
<organism evidence="2 3">
    <name type="scientific">Deinandra increscens subsp. villosa</name>
    <dbReference type="NCBI Taxonomy" id="3103831"/>
    <lineage>
        <taxon>Eukaryota</taxon>
        <taxon>Viridiplantae</taxon>
        <taxon>Streptophyta</taxon>
        <taxon>Embryophyta</taxon>
        <taxon>Tracheophyta</taxon>
        <taxon>Spermatophyta</taxon>
        <taxon>Magnoliopsida</taxon>
        <taxon>eudicotyledons</taxon>
        <taxon>Gunneridae</taxon>
        <taxon>Pentapetalae</taxon>
        <taxon>asterids</taxon>
        <taxon>campanulids</taxon>
        <taxon>Asterales</taxon>
        <taxon>Asteraceae</taxon>
        <taxon>Asteroideae</taxon>
        <taxon>Heliantheae alliance</taxon>
        <taxon>Madieae</taxon>
        <taxon>Madiinae</taxon>
        <taxon>Deinandra</taxon>
    </lineage>
</organism>
<feature type="compositionally biased region" description="Polar residues" evidence="1">
    <location>
        <begin position="343"/>
        <end position="353"/>
    </location>
</feature>
<keyword evidence="3" id="KW-1185">Reference proteome</keyword>
<gene>
    <name evidence="2" type="ORF">SSX86_026240</name>
</gene>
<dbReference type="PANTHER" id="PTHR45023:SF4">
    <property type="entry name" value="GLYCINE-RICH PROTEIN-RELATED"/>
    <property type="match status" value="1"/>
</dbReference>
<sequence>MDHNNSNSTPNRNSNRNPPSFTSMFPDYDGTSTSQFLNQSSQPSQMYPPPSQMYPPPPLMNPQQMDPQTYFHMQQVCMFQQQQMAVMQHQQQSQTQQPPQATQSQPQQSEDGPSQGRVGGRGKGKTTTTKASRTKWPHSDEVLMAEAIYECSTDSVIATNQNTHDFWFRVQQHYSSSNPKVPRDQNNLKAHWHMVKSKVARFNELYLSVKSSYSSGWSDDMWLLEARQRFNADQDTIFKYEHIWNKVKDKLKYNSVEACAANEGPKRNKSNKGGYTSSHSSTNFGENEFNFHLDDDNVGGIPEEQQPPRNEDEPPHSTVPTRPPGRKAAKAAAKEKKNKGTAGSSSTEESRNRFYSNLTSAVESRQEYLDQLLAIEKNKMKLKYYKLVNMDTSHLSKKKTGSS</sequence>
<dbReference type="EMBL" id="JBCNJP010000025">
    <property type="protein sequence ID" value="KAK9055158.1"/>
    <property type="molecule type" value="Genomic_DNA"/>
</dbReference>
<protein>
    <recommendedName>
        <fullName evidence="4">No apical meristem-associated C-terminal domain-containing protein</fullName>
    </recommendedName>
</protein>
<feature type="compositionally biased region" description="Low complexity" evidence="1">
    <location>
        <begin position="1"/>
        <end position="23"/>
    </location>
</feature>
<evidence type="ECO:0000313" key="2">
    <source>
        <dbReference type="EMBL" id="KAK9055158.1"/>
    </source>
</evidence>
<dbReference type="PANTHER" id="PTHR45023">
    <property type="match status" value="1"/>
</dbReference>
<evidence type="ECO:0000313" key="3">
    <source>
        <dbReference type="Proteomes" id="UP001408789"/>
    </source>
</evidence>